<evidence type="ECO:0000313" key="9">
    <source>
        <dbReference type="Proteomes" id="UP000245884"/>
    </source>
</evidence>
<dbReference type="GeneID" id="37025465"/>
<keyword evidence="9" id="KW-1185">Reference proteome</keyword>
<organism evidence="8 9">
    <name type="scientific">Jaminaea rosea</name>
    <dbReference type="NCBI Taxonomy" id="1569628"/>
    <lineage>
        <taxon>Eukaryota</taxon>
        <taxon>Fungi</taxon>
        <taxon>Dikarya</taxon>
        <taxon>Basidiomycota</taxon>
        <taxon>Ustilaginomycotina</taxon>
        <taxon>Exobasidiomycetes</taxon>
        <taxon>Microstromatales</taxon>
        <taxon>Microstromatales incertae sedis</taxon>
        <taxon>Jaminaea</taxon>
    </lineage>
</organism>
<evidence type="ECO:0000256" key="6">
    <source>
        <dbReference type="ARBA" id="ARBA00022963"/>
    </source>
</evidence>
<evidence type="ECO:0000256" key="4">
    <source>
        <dbReference type="ARBA" id="ARBA00022525"/>
    </source>
</evidence>
<dbReference type="PANTHER" id="PTHR34853:SF1">
    <property type="entry name" value="LIPASE 5"/>
    <property type="match status" value="1"/>
</dbReference>
<sequence>MCPGRRLRLADRALGCFGLRRITKNDRNYKDGYEQVKVPSDPPRDNPNMGWFHRLLAGMGLVASTWPHPDKDPFYGINSKPAALQNHKPGDVLRWRPIEITSFPGLDAEHLKAYQIAFVTTDDVGLDGSNLYATGGRTQIGIATVMVPPKATFDKVLSMQPKTDGANSICRTSYSLRKGTEDRFASLSESTFLPPFFDEGWVVSIPDLGGQFDAFGDGLGSGRLVLDSMKAMIKLRDTIGLKSLDQGLRFGLWGYSAGAQATFWAAQLQHKYAPELDNHVVGYAGGGLPADLEACAHRLNHNFAAGLIVGIVAGLSNAYPDFARKVNSLLTKKGHSLYDIALQKCWADYMLASFGKDVLTGPPDGYFNVNDPLSDPIVQSKLAKNNLLLAAQHHAPQVPLYLTGSLVDEAIPPEQMQMVTDAWAKGNATIELIKDQTPGHALNCFTSYPGTVRWLRERFDGKENAAKPGKPVVRTVLNGLMSLDSPEAKQEGECNTCACLRSVRSLADRLRPALCS</sequence>
<dbReference type="RefSeq" id="XP_025365131.1">
    <property type="nucleotide sequence ID" value="XM_025503642.1"/>
</dbReference>
<dbReference type="Proteomes" id="UP000245884">
    <property type="component" value="Unassembled WGS sequence"/>
</dbReference>
<gene>
    <name evidence="8" type="ORF">BDZ90DRAFT_16551</name>
</gene>
<dbReference type="Gene3D" id="1.10.260.130">
    <property type="match status" value="1"/>
</dbReference>
<dbReference type="InterPro" id="IPR029058">
    <property type="entry name" value="AB_hydrolase_fold"/>
</dbReference>
<evidence type="ECO:0000313" key="8">
    <source>
        <dbReference type="EMBL" id="PWN30519.1"/>
    </source>
</evidence>
<dbReference type="EMBL" id="KZ819662">
    <property type="protein sequence ID" value="PWN30519.1"/>
    <property type="molecule type" value="Genomic_DNA"/>
</dbReference>
<dbReference type="OrthoDB" id="2373480at2759"/>
<dbReference type="EC" id="3.1.1.3" evidence="3"/>
<dbReference type="GO" id="GO:0016042">
    <property type="term" value="P:lipid catabolic process"/>
    <property type="evidence" value="ECO:0007669"/>
    <property type="project" value="UniProtKB-KW"/>
</dbReference>
<dbReference type="GO" id="GO:0005576">
    <property type="term" value="C:extracellular region"/>
    <property type="evidence" value="ECO:0007669"/>
    <property type="project" value="UniProtKB-SubCell"/>
</dbReference>
<comment type="subcellular location">
    <subcellularLocation>
        <location evidence="2">Secreted</location>
    </subcellularLocation>
</comment>
<dbReference type="SUPFAM" id="SSF53474">
    <property type="entry name" value="alpha/beta-Hydrolases"/>
    <property type="match status" value="1"/>
</dbReference>
<evidence type="ECO:0000256" key="2">
    <source>
        <dbReference type="ARBA" id="ARBA00004613"/>
    </source>
</evidence>
<comment type="catalytic activity">
    <reaction evidence="1">
        <text>a triacylglycerol + H2O = a diacylglycerol + a fatty acid + H(+)</text>
        <dbReference type="Rhea" id="RHEA:12044"/>
        <dbReference type="ChEBI" id="CHEBI:15377"/>
        <dbReference type="ChEBI" id="CHEBI:15378"/>
        <dbReference type="ChEBI" id="CHEBI:17855"/>
        <dbReference type="ChEBI" id="CHEBI:18035"/>
        <dbReference type="ChEBI" id="CHEBI:28868"/>
        <dbReference type="EC" id="3.1.1.3"/>
    </reaction>
</comment>
<dbReference type="GO" id="GO:0004806">
    <property type="term" value="F:triacylglycerol lipase activity"/>
    <property type="evidence" value="ECO:0007669"/>
    <property type="project" value="UniProtKB-EC"/>
</dbReference>
<accession>A0A316UZ01</accession>
<keyword evidence="5" id="KW-0378">Hydrolase</keyword>
<name>A0A316UZ01_9BASI</name>
<dbReference type="AlphaFoldDB" id="A0A316UZ01"/>
<protein>
    <recommendedName>
        <fullName evidence="3">triacylglycerol lipase</fullName>
        <ecNumber evidence="3">3.1.1.3</ecNumber>
    </recommendedName>
</protein>
<dbReference type="PANTHER" id="PTHR34853">
    <property type="match status" value="1"/>
</dbReference>
<evidence type="ECO:0000256" key="5">
    <source>
        <dbReference type="ARBA" id="ARBA00022801"/>
    </source>
</evidence>
<evidence type="ECO:0000256" key="3">
    <source>
        <dbReference type="ARBA" id="ARBA00013279"/>
    </source>
</evidence>
<proteinExistence type="predicted"/>
<keyword evidence="4" id="KW-0964">Secreted</keyword>
<evidence type="ECO:0000256" key="7">
    <source>
        <dbReference type="ARBA" id="ARBA00023098"/>
    </source>
</evidence>
<dbReference type="Pfam" id="PF03583">
    <property type="entry name" value="LIP"/>
    <property type="match status" value="1"/>
</dbReference>
<keyword evidence="7" id="KW-0443">Lipid metabolism</keyword>
<keyword evidence="6" id="KW-0442">Lipid degradation</keyword>
<dbReference type="Gene3D" id="3.40.50.1820">
    <property type="entry name" value="alpha/beta hydrolase"/>
    <property type="match status" value="1"/>
</dbReference>
<evidence type="ECO:0000256" key="1">
    <source>
        <dbReference type="ARBA" id="ARBA00001024"/>
    </source>
</evidence>
<reference evidence="8 9" key="1">
    <citation type="journal article" date="2018" name="Mol. Biol. Evol.">
        <title>Broad Genomic Sampling Reveals a Smut Pathogenic Ancestry of the Fungal Clade Ustilaginomycotina.</title>
        <authorList>
            <person name="Kijpornyongpan T."/>
            <person name="Mondo S.J."/>
            <person name="Barry K."/>
            <person name="Sandor L."/>
            <person name="Lee J."/>
            <person name="Lipzen A."/>
            <person name="Pangilinan J."/>
            <person name="LaButti K."/>
            <person name="Hainaut M."/>
            <person name="Henrissat B."/>
            <person name="Grigoriev I.V."/>
            <person name="Spatafora J.W."/>
            <person name="Aime M.C."/>
        </authorList>
    </citation>
    <scope>NUCLEOTIDE SEQUENCE [LARGE SCALE GENOMIC DNA]</scope>
    <source>
        <strain evidence="8 9">MCA 5214</strain>
    </source>
</reference>
<dbReference type="InterPro" id="IPR005152">
    <property type="entry name" value="Lipase_secreted"/>
</dbReference>